<evidence type="ECO:0000313" key="1">
    <source>
        <dbReference type="EMBL" id="ESK66013.1"/>
    </source>
</evidence>
<proteinExistence type="predicted"/>
<reference evidence="1" key="1">
    <citation type="submission" date="2013-06" db="EMBL/GenBank/DDBJ databases">
        <authorList>
            <person name="Weinstock G."/>
            <person name="Sodergren E."/>
            <person name="Clifton S."/>
            <person name="Fulton L."/>
            <person name="Fulton B."/>
            <person name="Courtney L."/>
            <person name="Fronick C."/>
            <person name="Harrison M."/>
            <person name="Strong C."/>
            <person name="Farmer C."/>
            <person name="Delahaunty K."/>
            <person name="Markovic C."/>
            <person name="Hall O."/>
            <person name="Minx P."/>
            <person name="Tomlinson C."/>
            <person name="Mitreva M."/>
            <person name="Nelson J."/>
            <person name="Hou S."/>
            <person name="Wollam A."/>
            <person name="Pepin K.H."/>
            <person name="Johnson M."/>
            <person name="Bhonagiri V."/>
            <person name="Nash W.E."/>
            <person name="Warren W."/>
            <person name="Chinwalla A."/>
            <person name="Mardis E.R."/>
            <person name="Wilson R.K."/>
        </authorList>
    </citation>
    <scope>NUCLEOTIDE SEQUENCE [LARGE SCALE GENOMIC DNA]</scope>
    <source>
        <strain evidence="1">ATCC 49176</strain>
    </source>
</reference>
<organism evidence="1 2">
    <name type="scientific">Abiotrophia defectiva ATCC 49176</name>
    <dbReference type="NCBI Taxonomy" id="592010"/>
    <lineage>
        <taxon>Bacteria</taxon>
        <taxon>Bacillati</taxon>
        <taxon>Bacillota</taxon>
        <taxon>Bacilli</taxon>
        <taxon>Lactobacillales</taxon>
        <taxon>Aerococcaceae</taxon>
        <taxon>Abiotrophia</taxon>
    </lineage>
</organism>
<sequence length="465" mass="52367">MNDMGLSDETINQIILSEYGKVLSGEQKEWEPGETIEIINEDGSTSIFGYVDQLVKDDRSGQLMYTVTKERIDPTLSEAEKMKLRGAQDRVTVLVQGSEGLGSMFGDDISKRKEVIKDWLVTDIPIGLAIFNPLNSSYLDTTPVNKTIQEYLEDEENRGLLFGYQLRTSLSAFDNQIINEYPNAQFLMFGHSLGSMIIQYITASTKYPERIHSAFVAEGPNIFSLLNGDLQKQARTMRDKVVQYVDPRDMVPIGFGKNKEAIGQVVMLHTRPTGTLFGGEQHMMKGYLKDAQGNFRIMDSEEAANYRLRMAKYYLQNQGYYLNERQRRYVNMGGKNPVIFLKYDSALFTLRTLKVTVMTNVLDLKDETKASADLCDEYWKSCKAKAYAIGDPLSASECLNALAEVGANDQTMLTQYTDFYNSLLSQVSSIDSKINTLIANAEQGMNGILEQDGISSMQLEQVISW</sequence>
<dbReference type="AlphaFoldDB" id="W1Q445"/>
<dbReference type="InterPro" id="IPR029058">
    <property type="entry name" value="AB_hydrolase_fold"/>
</dbReference>
<dbReference type="eggNOG" id="ENOG5032SA1">
    <property type="taxonomic scope" value="Bacteria"/>
</dbReference>
<evidence type="ECO:0000313" key="2">
    <source>
        <dbReference type="Proteomes" id="UP000019050"/>
    </source>
</evidence>
<gene>
    <name evidence="1" type="ORF">GCWU000182_000747</name>
</gene>
<evidence type="ECO:0008006" key="3">
    <source>
        <dbReference type="Google" id="ProtNLM"/>
    </source>
</evidence>
<dbReference type="EMBL" id="ACIN03000004">
    <property type="protein sequence ID" value="ESK66013.1"/>
    <property type="molecule type" value="Genomic_DNA"/>
</dbReference>
<name>W1Q445_ABIDE</name>
<dbReference type="Proteomes" id="UP000019050">
    <property type="component" value="Unassembled WGS sequence"/>
</dbReference>
<comment type="caution">
    <text evidence="1">The sequence shown here is derived from an EMBL/GenBank/DDBJ whole genome shotgun (WGS) entry which is preliminary data.</text>
</comment>
<dbReference type="SUPFAM" id="SSF53474">
    <property type="entry name" value="alpha/beta-Hydrolases"/>
    <property type="match status" value="1"/>
</dbReference>
<dbReference type="STRING" id="592010.GCWU000182_000747"/>
<accession>W1Q445</accession>
<dbReference type="HOGENOM" id="CLU_038370_1_0_9"/>
<keyword evidence="2" id="KW-1185">Reference proteome</keyword>
<protein>
    <recommendedName>
        <fullName evidence="3">Fungal lipase-like domain-containing protein</fullName>
    </recommendedName>
</protein>